<keyword evidence="5" id="KW-1185">Reference proteome</keyword>
<name>A0A084FUT5_PSEDA</name>
<dbReference type="OMA" id="WAGANFA"/>
<dbReference type="SUPFAM" id="SSF51735">
    <property type="entry name" value="NAD(P)-binding Rossmann-fold domains"/>
    <property type="match status" value="1"/>
</dbReference>
<evidence type="ECO:0000256" key="2">
    <source>
        <dbReference type="ARBA" id="ARBA00022857"/>
    </source>
</evidence>
<dbReference type="RefSeq" id="XP_016638646.1">
    <property type="nucleotide sequence ID" value="XM_016784430.1"/>
</dbReference>
<dbReference type="PRINTS" id="PR00081">
    <property type="entry name" value="GDHRDH"/>
</dbReference>
<evidence type="ECO:0000313" key="4">
    <source>
        <dbReference type="EMBL" id="KEZ38847.1"/>
    </source>
</evidence>
<dbReference type="Gene3D" id="3.40.50.720">
    <property type="entry name" value="NAD(P)-binding Rossmann-like Domain"/>
    <property type="match status" value="1"/>
</dbReference>
<dbReference type="InterPro" id="IPR002347">
    <property type="entry name" value="SDR_fam"/>
</dbReference>
<evidence type="ECO:0000256" key="1">
    <source>
        <dbReference type="ARBA" id="ARBA00006484"/>
    </source>
</evidence>
<evidence type="ECO:0000256" key="3">
    <source>
        <dbReference type="ARBA" id="ARBA00023002"/>
    </source>
</evidence>
<dbReference type="HOGENOM" id="CLU_010194_12_2_1"/>
<proteinExistence type="inferred from homology"/>
<gene>
    <name evidence="4" type="ORF">SAPIO_CDS10897</name>
</gene>
<comment type="caution">
    <text evidence="4">The sequence shown here is derived from an EMBL/GenBank/DDBJ whole genome shotgun (WGS) entry which is preliminary data.</text>
</comment>
<dbReference type="PANTHER" id="PTHR43618">
    <property type="entry name" value="7-ALPHA-HYDROXYSTEROID DEHYDROGENASE"/>
    <property type="match status" value="1"/>
</dbReference>
<dbReference type="CDD" id="cd05233">
    <property type="entry name" value="SDR_c"/>
    <property type="match status" value="1"/>
</dbReference>
<dbReference type="AlphaFoldDB" id="A0A084FUT5"/>
<keyword evidence="2" id="KW-0521">NADP</keyword>
<keyword evidence="3" id="KW-0560">Oxidoreductase</keyword>
<dbReference type="GO" id="GO:0016491">
    <property type="term" value="F:oxidoreductase activity"/>
    <property type="evidence" value="ECO:0007669"/>
    <property type="project" value="UniProtKB-KW"/>
</dbReference>
<dbReference type="InterPro" id="IPR052178">
    <property type="entry name" value="Sec_Metab_Biosynth_SDR"/>
</dbReference>
<dbReference type="EMBL" id="JOWA01000176">
    <property type="protein sequence ID" value="KEZ38847.1"/>
    <property type="molecule type" value="Genomic_DNA"/>
</dbReference>
<dbReference type="Pfam" id="PF00106">
    <property type="entry name" value="adh_short"/>
    <property type="match status" value="1"/>
</dbReference>
<dbReference type="GeneID" id="27720139"/>
<dbReference type="InterPro" id="IPR036291">
    <property type="entry name" value="NAD(P)-bd_dom_sf"/>
</dbReference>
<organism evidence="4 5">
    <name type="scientific">Pseudallescheria apiosperma</name>
    <name type="common">Scedosporium apiospermum</name>
    <dbReference type="NCBI Taxonomy" id="563466"/>
    <lineage>
        <taxon>Eukaryota</taxon>
        <taxon>Fungi</taxon>
        <taxon>Dikarya</taxon>
        <taxon>Ascomycota</taxon>
        <taxon>Pezizomycotina</taxon>
        <taxon>Sordariomycetes</taxon>
        <taxon>Hypocreomycetidae</taxon>
        <taxon>Microascales</taxon>
        <taxon>Microascaceae</taxon>
        <taxon>Scedosporium</taxon>
    </lineage>
</organism>
<dbReference type="VEuPathDB" id="FungiDB:SAPIO_CDS10897"/>
<dbReference type="KEGG" id="sapo:SAPIO_CDS10897"/>
<dbReference type="PANTHER" id="PTHR43618:SF18">
    <property type="entry name" value="SHORT CHAIN DEHYDROGENASE_REDUCTASE FAMILY (AFU_ORTHOLOGUE AFUA_5G12480)"/>
    <property type="match status" value="1"/>
</dbReference>
<protein>
    <submittedName>
        <fullName evidence="4">Uncharacterized protein</fullName>
    </submittedName>
</protein>
<evidence type="ECO:0000313" key="5">
    <source>
        <dbReference type="Proteomes" id="UP000028545"/>
    </source>
</evidence>
<reference evidence="4 5" key="1">
    <citation type="journal article" date="2014" name="Genome Announc.">
        <title>Draft genome sequence of the pathogenic fungus Scedosporium apiospermum.</title>
        <authorList>
            <person name="Vandeputte P."/>
            <person name="Ghamrawi S."/>
            <person name="Rechenmann M."/>
            <person name="Iltis A."/>
            <person name="Giraud S."/>
            <person name="Fleury M."/>
            <person name="Thornton C."/>
            <person name="Delhaes L."/>
            <person name="Meyer W."/>
            <person name="Papon N."/>
            <person name="Bouchara J.P."/>
        </authorList>
    </citation>
    <scope>NUCLEOTIDE SEQUENCE [LARGE SCALE GENOMIC DNA]</scope>
    <source>
        <strain evidence="4 5">IHEM 14462</strain>
    </source>
</reference>
<comment type="similarity">
    <text evidence="1">Belongs to the short-chain dehydrogenases/reductases (SDR) family.</text>
</comment>
<dbReference type="OrthoDB" id="2898618at2759"/>
<sequence length="191" mass="19657">MSEGTTNNSTLNRETLFSAEGLIALVTGGGTGIGYMIAKALAQNGACKIFISGRRPEILSAAASSLGPTVHPLPCDVTSQESLASAVGQVTESSGYLNLLVCNAGIAGPQIPHPGDDTSLEEWAGANFAKGFAEFASTFEVNVASVWYTAMAFLPLLSEGNKKGNVKQTSQVVVTSSISAFNKMPPGGISK</sequence>
<dbReference type="Proteomes" id="UP000028545">
    <property type="component" value="Unassembled WGS sequence"/>
</dbReference>
<accession>A0A084FUT5</accession>